<reference evidence="7 8" key="1">
    <citation type="submission" date="2008-06" db="EMBL/GenBank/DDBJ databases">
        <title>Complete sequence of Chloroherpeton thalassium ATCC 35110.</title>
        <authorList>
            <consortium name="US DOE Joint Genome Institute"/>
            <person name="Lucas S."/>
            <person name="Copeland A."/>
            <person name="Lapidus A."/>
            <person name="Glavina del Rio T."/>
            <person name="Dalin E."/>
            <person name="Tice H."/>
            <person name="Bruce D."/>
            <person name="Goodwin L."/>
            <person name="Pitluck S."/>
            <person name="Schmutz J."/>
            <person name="Larimer F."/>
            <person name="Land M."/>
            <person name="Hauser L."/>
            <person name="Kyrpides N."/>
            <person name="Mikhailova N."/>
            <person name="Liu Z."/>
            <person name="Li T."/>
            <person name="Zhao F."/>
            <person name="Overmann J."/>
            <person name="Bryant D.A."/>
            <person name="Richardson P."/>
        </authorList>
    </citation>
    <scope>NUCLEOTIDE SEQUENCE [LARGE SCALE GENOMIC DNA]</scope>
    <source>
        <strain evidence="8">ATCC 35110 / GB-78</strain>
    </source>
</reference>
<dbReference type="Pfam" id="PF03706">
    <property type="entry name" value="LPG_synthase_TM"/>
    <property type="match status" value="1"/>
</dbReference>
<evidence type="ECO:0000313" key="7">
    <source>
        <dbReference type="EMBL" id="ACF14538.1"/>
    </source>
</evidence>
<feature type="transmembrane region" description="Helical" evidence="6">
    <location>
        <begin position="12"/>
        <end position="31"/>
    </location>
</feature>
<dbReference type="AlphaFoldDB" id="B3QVD8"/>
<dbReference type="KEGG" id="cts:Ctha_2086"/>
<dbReference type="PANTHER" id="PTHR39087:SF2">
    <property type="entry name" value="UPF0104 MEMBRANE PROTEIN MJ1595"/>
    <property type="match status" value="1"/>
</dbReference>
<dbReference type="eggNOG" id="COG0392">
    <property type="taxonomic scope" value="Bacteria"/>
</dbReference>
<feature type="transmembrane region" description="Helical" evidence="6">
    <location>
        <begin position="163"/>
        <end position="187"/>
    </location>
</feature>
<dbReference type="EMBL" id="CP001100">
    <property type="protein sequence ID" value="ACF14538.1"/>
    <property type="molecule type" value="Genomic_DNA"/>
</dbReference>
<comment type="subcellular location">
    <subcellularLocation>
        <location evidence="1">Cell membrane</location>
        <topology evidence="1">Multi-pass membrane protein</topology>
    </subcellularLocation>
</comment>
<keyword evidence="5 6" id="KW-0472">Membrane</keyword>
<feature type="transmembrane region" description="Helical" evidence="6">
    <location>
        <begin position="326"/>
        <end position="343"/>
    </location>
</feature>
<keyword evidence="2" id="KW-1003">Cell membrane</keyword>
<evidence type="ECO:0000256" key="5">
    <source>
        <dbReference type="ARBA" id="ARBA00023136"/>
    </source>
</evidence>
<feature type="transmembrane region" description="Helical" evidence="6">
    <location>
        <begin position="271"/>
        <end position="291"/>
    </location>
</feature>
<name>B3QVD8_CHLT3</name>
<evidence type="ECO:0000313" key="8">
    <source>
        <dbReference type="Proteomes" id="UP000001208"/>
    </source>
</evidence>
<dbReference type="GO" id="GO:0005886">
    <property type="term" value="C:plasma membrane"/>
    <property type="evidence" value="ECO:0007669"/>
    <property type="project" value="UniProtKB-SubCell"/>
</dbReference>
<accession>B3QVD8</accession>
<dbReference type="Proteomes" id="UP000001208">
    <property type="component" value="Chromosome"/>
</dbReference>
<evidence type="ECO:0000256" key="6">
    <source>
        <dbReference type="SAM" id="Phobius"/>
    </source>
</evidence>
<feature type="transmembrane region" description="Helical" evidence="6">
    <location>
        <begin position="37"/>
        <end position="57"/>
    </location>
</feature>
<keyword evidence="4 6" id="KW-1133">Transmembrane helix</keyword>
<evidence type="ECO:0000256" key="1">
    <source>
        <dbReference type="ARBA" id="ARBA00004651"/>
    </source>
</evidence>
<dbReference type="PANTHER" id="PTHR39087">
    <property type="entry name" value="UPF0104 MEMBRANE PROTEIN MJ1595"/>
    <property type="match status" value="1"/>
</dbReference>
<sequence>MEGSKKGWSLSLKIGGILLGVVTLGVLFHEIDTGKALDLISGLGFSGILIFLPYIVVSMLDTLGWKAVFGETTQRINFGKLMKIRIIAEAMMMSIPAGVAVAETVKPVLLKRWLGVPTAQGVASVAIKKMLLGFAQGIYLGLCATFGYGMLKYSSQSVIGFDGLPWIVVLASLIFLLFFGIGTYIFINGDVAARLHKLLIAIPIKPLRIWLVSKETKFEEIDQQLSAFHGMGKEKAILSVVYFTLGWLMETMETFVILWVLGVDLSYTDVLAFETILSLIRSIVFFIPAGLGIQDFGYVAFLTAFGVADPLAVGGAFILLKRFKELLWIALGYLLLVITGVRLKEIAVQTS</sequence>
<feature type="transmembrane region" description="Helical" evidence="6">
    <location>
        <begin position="298"/>
        <end position="320"/>
    </location>
</feature>
<dbReference type="NCBIfam" id="TIGR00374">
    <property type="entry name" value="flippase-like domain"/>
    <property type="match status" value="1"/>
</dbReference>
<keyword evidence="3 6" id="KW-0812">Transmembrane</keyword>
<evidence type="ECO:0000256" key="2">
    <source>
        <dbReference type="ARBA" id="ARBA00022475"/>
    </source>
</evidence>
<dbReference type="STRING" id="517418.Ctha_2086"/>
<keyword evidence="8" id="KW-1185">Reference proteome</keyword>
<dbReference type="HOGENOM" id="CLU_782323_0_0_10"/>
<feature type="transmembrane region" description="Helical" evidence="6">
    <location>
        <begin position="236"/>
        <end position="259"/>
    </location>
</feature>
<dbReference type="InterPro" id="IPR022791">
    <property type="entry name" value="L-PG_synthase/AglD"/>
</dbReference>
<gene>
    <name evidence="7" type="ordered locus">Ctha_2086</name>
</gene>
<protein>
    <submittedName>
        <fullName evidence="7">Uncharacterized protein</fullName>
    </submittedName>
</protein>
<dbReference type="OrthoDB" id="594003at2"/>
<dbReference type="RefSeq" id="WP_012500621.1">
    <property type="nucleotide sequence ID" value="NC_011026.1"/>
</dbReference>
<feature type="transmembrane region" description="Helical" evidence="6">
    <location>
        <begin position="130"/>
        <end position="151"/>
    </location>
</feature>
<evidence type="ECO:0000256" key="4">
    <source>
        <dbReference type="ARBA" id="ARBA00022989"/>
    </source>
</evidence>
<evidence type="ECO:0000256" key="3">
    <source>
        <dbReference type="ARBA" id="ARBA00022692"/>
    </source>
</evidence>
<organism evidence="7 8">
    <name type="scientific">Chloroherpeton thalassium (strain ATCC 35110 / GB-78)</name>
    <dbReference type="NCBI Taxonomy" id="517418"/>
    <lineage>
        <taxon>Bacteria</taxon>
        <taxon>Pseudomonadati</taxon>
        <taxon>Chlorobiota</taxon>
        <taxon>Chlorobiia</taxon>
        <taxon>Chlorobiales</taxon>
        <taxon>Chloroherpetonaceae</taxon>
        <taxon>Chloroherpeton</taxon>
    </lineage>
</organism>
<proteinExistence type="predicted"/>